<keyword evidence="1" id="KW-0694">RNA-binding</keyword>
<dbReference type="CDD" id="cd00590">
    <property type="entry name" value="RRM_SF"/>
    <property type="match status" value="1"/>
</dbReference>
<sequence>MASSELPNKDFMLIVSGSDKDVPFLEGWQEFKDSLRKVVHNQPGWTDVRDGPGQGHKQGWCRFDKLGDAEAAKDTYTKRKWVLVHIFETSRVNGSYKMLFCNCPLCFLDLSENSHSPNRSGIHAGSFYQNLAATGGTIAPYAGTVSSIHSSQGYARPSSLAHSTGYAQSYSHAQPSGYTQSYSYLQPPVYQQPPMYPTPPTQSAYFMQDYYQPQQTPAYSSSSGLSVNVSGGAMLTEASGIFISGLSYQAGYTELDQLLLNVPHKAVQRNLRMDKRTQMFKGNATATYSTREMAEDAVQYLNGKVHMGKTINVRLDHEPTVIGRARTPAIANGSITQGYNPPHM</sequence>
<name>A0A9P9DVI7_9PLEO</name>
<comment type="caution">
    <text evidence="3">The sequence shown here is derived from an EMBL/GenBank/DDBJ whole genome shotgun (WGS) entry which is preliminary data.</text>
</comment>
<dbReference type="InterPro" id="IPR000504">
    <property type="entry name" value="RRM_dom"/>
</dbReference>
<dbReference type="InterPro" id="IPR035979">
    <property type="entry name" value="RBD_domain_sf"/>
</dbReference>
<evidence type="ECO:0000259" key="2">
    <source>
        <dbReference type="PROSITE" id="PS50102"/>
    </source>
</evidence>
<dbReference type="SMART" id="SM00360">
    <property type="entry name" value="RRM"/>
    <property type="match status" value="1"/>
</dbReference>
<protein>
    <recommendedName>
        <fullName evidence="2">RRM domain-containing protein</fullName>
    </recommendedName>
</protein>
<dbReference type="PROSITE" id="PS50102">
    <property type="entry name" value="RRM"/>
    <property type="match status" value="1"/>
</dbReference>
<keyword evidence="4" id="KW-1185">Reference proteome</keyword>
<reference evidence="3" key="1">
    <citation type="journal article" date="2021" name="Nat. Commun.">
        <title>Genetic determinants of endophytism in the Arabidopsis root mycobiome.</title>
        <authorList>
            <person name="Mesny F."/>
            <person name="Miyauchi S."/>
            <person name="Thiergart T."/>
            <person name="Pickel B."/>
            <person name="Atanasova L."/>
            <person name="Karlsson M."/>
            <person name="Huettel B."/>
            <person name="Barry K.W."/>
            <person name="Haridas S."/>
            <person name="Chen C."/>
            <person name="Bauer D."/>
            <person name="Andreopoulos W."/>
            <person name="Pangilinan J."/>
            <person name="LaButti K."/>
            <person name="Riley R."/>
            <person name="Lipzen A."/>
            <person name="Clum A."/>
            <person name="Drula E."/>
            <person name="Henrissat B."/>
            <person name="Kohler A."/>
            <person name="Grigoriev I.V."/>
            <person name="Martin F.M."/>
            <person name="Hacquard S."/>
        </authorList>
    </citation>
    <scope>NUCLEOTIDE SEQUENCE</scope>
    <source>
        <strain evidence="3">MPI-CAGE-CH-0243</strain>
    </source>
</reference>
<feature type="domain" description="RRM" evidence="2">
    <location>
        <begin position="239"/>
        <end position="318"/>
    </location>
</feature>
<dbReference type="Gene3D" id="3.30.70.330">
    <property type="match status" value="1"/>
</dbReference>
<dbReference type="GO" id="GO:0003723">
    <property type="term" value="F:RNA binding"/>
    <property type="evidence" value="ECO:0007669"/>
    <property type="project" value="UniProtKB-UniRule"/>
</dbReference>
<evidence type="ECO:0000256" key="1">
    <source>
        <dbReference type="PROSITE-ProRule" id="PRU00176"/>
    </source>
</evidence>
<evidence type="ECO:0000313" key="3">
    <source>
        <dbReference type="EMBL" id="KAH7126984.1"/>
    </source>
</evidence>
<accession>A0A9P9DVI7</accession>
<dbReference type="Pfam" id="PF00076">
    <property type="entry name" value="RRM_1"/>
    <property type="match status" value="1"/>
</dbReference>
<dbReference type="OrthoDB" id="1049195at2759"/>
<evidence type="ECO:0000313" key="4">
    <source>
        <dbReference type="Proteomes" id="UP000700596"/>
    </source>
</evidence>
<proteinExistence type="predicted"/>
<dbReference type="EMBL" id="JAGMWT010000006">
    <property type="protein sequence ID" value="KAH7126984.1"/>
    <property type="molecule type" value="Genomic_DNA"/>
</dbReference>
<gene>
    <name evidence="3" type="ORF">B0J11DRAFT_505693</name>
</gene>
<dbReference type="SUPFAM" id="SSF54928">
    <property type="entry name" value="RNA-binding domain, RBD"/>
    <property type="match status" value="1"/>
</dbReference>
<organism evidence="3 4">
    <name type="scientific">Dendryphion nanum</name>
    <dbReference type="NCBI Taxonomy" id="256645"/>
    <lineage>
        <taxon>Eukaryota</taxon>
        <taxon>Fungi</taxon>
        <taxon>Dikarya</taxon>
        <taxon>Ascomycota</taxon>
        <taxon>Pezizomycotina</taxon>
        <taxon>Dothideomycetes</taxon>
        <taxon>Pleosporomycetidae</taxon>
        <taxon>Pleosporales</taxon>
        <taxon>Torulaceae</taxon>
        <taxon>Dendryphion</taxon>
    </lineage>
</organism>
<dbReference type="Proteomes" id="UP000700596">
    <property type="component" value="Unassembled WGS sequence"/>
</dbReference>
<dbReference type="InterPro" id="IPR012677">
    <property type="entry name" value="Nucleotide-bd_a/b_plait_sf"/>
</dbReference>
<dbReference type="AlphaFoldDB" id="A0A9P9DVI7"/>